<keyword evidence="3 6" id="KW-0812">Transmembrane</keyword>
<dbReference type="SUPFAM" id="SSF103473">
    <property type="entry name" value="MFS general substrate transporter"/>
    <property type="match status" value="1"/>
</dbReference>
<dbReference type="Pfam" id="PF07690">
    <property type="entry name" value="MFS_1"/>
    <property type="match status" value="1"/>
</dbReference>
<dbReference type="EMBL" id="CBTB010000049">
    <property type="protein sequence ID" value="CDH31355.1"/>
    <property type="molecule type" value="Genomic_DNA"/>
</dbReference>
<evidence type="ECO:0000256" key="6">
    <source>
        <dbReference type="SAM" id="Phobius"/>
    </source>
</evidence>
<keyword evidence="5 6" id="KW-0472">Membrane</keyword>
<comment type="caution">
    <text evidence="8">The sequence shown here is derived from an EMBL/GenBank/DDBJ whole genome shotgun (WGS) entry which is preliminary data.</text>
</comment>
<evidence type="ECO:0000259" key="7">
    <source>
        <dbReference type="PROSITE" id="PS50850"/>
    </source>
</evidence>
<evidence type="ECO:0000313" key="8">
    <source>
        <dbReference type="EMBL" id="CDH31355.1"/>
    </source>
</evidence>
<dbReference type="InterPro" id="IPR020846">
    <property type="entry name" value="MFS_dom"/>
</dbReference>
<evidence type="ECO:0000256" key="2">
    <source>
        <dbReference type="ARBA" id="ARBA00022448"/>
    </source>
</evidence>
<feature type="transmembrane region" description="Helical" evidence="6">
    <location>
        <begin position="359"/>
        <end position="377"/>
    </location>
</feature>
<dbReference type="GO" id="GO:0016020">
    <property type="term" value="C:membrane"/>
    <property type="evidence" value="ECO:0007669"/>
    <property type="project" value="UniProtKB-SubCell"/>
</dbReference>
<feature type="transmembrane region" description="Helical" evidence="6">
    <location>
        <begin position="293"/>
        <end position="317"/>
    </location>
</feature>
<dbReference type="AlphaFoldDB" id="A0A077QE49"/>
<evidence type="ECO:0000256" key="4">
    <source>
        <dbReference type="ARBA" id="ARBA00022989"/>
    </source>
</evidence>
<keyword evidence="2" id="KW-0813">Transport</keyword>
<evidence type="ECO:0000256" key="1">
    <source>
        <dbReference type="ARBA" id="ARBA00004141"/>
    </source>
</evidence>
<feature type="transmembrane region" description="Helical" evidence="6">
    <location>
        <begin position="136"/>
        <end position="156"/>
    </location>
</feature>
<feature type="transmembrane region" description="Helical" evidence="6">
    <location>
        <begin position="71"/>
        <end position="91"/>
    </location>
</feature>
<dbReference type="RefSeq" id="WP_038184079.1">
    <property type="nucleotide sequence ID" value="NZ_CAWLWA010000103.1"/>
</dbReference>
<feature type="domain" description="Major facilitator superfamily (MFS) profile" evidence="7">
    <location>
        <begin position="5"/>
        <end position="382"/>
    </location>
</feature>
<dbReference type="GO" id="GO:0022857">
    <property type="term" value="F:transmembrane transporter activity"/>
    <property type="evidence" value="ECO:0007669"/>
    <property type="project" value="InterPro"/>
</dbReference>
<proteinExistence type="predicted"/>
<evidence type="ECO:0000256" key="3">
    <source>
        <dbReference type="ARBA" id="ARBA00022692"/>
    </source>
</evidence>
<sequence>MQKSIFIFLSLLIILYPLGIDLYIISVPELKLQLSANDIEIGRVFSFYLFGVAASLILAGKVTDRFGITPVCIVGSMFFMLASLYCALIPPHRVFEFIIARFAQGVGGGFCYIAALSTVRKICTDQNERMTIYARLNGISCTVPVLAPTLGALLVIGGWQVIFYTMAGVGGILMFLTLGMKRKVKRCKTELAHSSNYLNFTFISMLIASSISLGTVYSYVSISPVVLMGEFGQSIDEYALWMGFFATLSVVTSFGLPYIRRYIGDLFLLIISLLVLSLSGIIANSLLDKNVSIYLFVFSFIGICNSIVFTIALGKALEPYGKSSGEASGILHTCQLLFVSIYIYVSGLFELNPFEMLEYLLIFGGIFSCFIIFIVNIKIRKF</sequence>
<dbReference type="PANTHER" id="PTHR42718">
    <property type="entry name" value="MAJOR FACILITATOR SUPERFAMILY MULTIDRUG TRANSPORTER MFSC"/>
    <property type="match status" value="1"/>
</dbReference>
<dbReference type="HOGENOM" id="CLU_001265_47_1_6"/>
<feature type="transmembrane region" description="Helical" evidence="6">
    <location>
        <begin position="329"/>
        <end position="347"/>
    </location>
</feature>
<feature type="transmembrane region" description="Helical" evidence="6">
    <location>
        <begin position="162"/>
        <end position="179"/>
    </location>
</feature>
<feature type="transmembrane region" description="Helical" evidence="6">
    <location>
        <begin position="5"/>
        <end position="26"/>
    </location>
</feature>
<name>A0A077QE49_XENBV</name>
<dbReference type="Gene3D" id="1.20.1720.10">
    <property type="entry name" value="Multidrug resistance protein D"/>
    <property type="match status" value="1"/>
</dbReference>
<dbReference type="Proteomes" id="UP000028480">
    <property type="component" value="Unassembled WGS sequence"/>
</dbReference>
<reference evidence="8" key="1">
    <citation type="submission" date="2013-07" db="EMBL/GenBank/DDBJ databases">
        <title>Sub-species coevolution in mutualistic symbiosis.</title>
        <authorList>
            <person name="Murfin K."/>
            <person name="Klassen J."/>
            <person name="Lee M."/>
            <person name="Forst S."/>
            <person name="Stock P."/>
            <person name="Goodrich-Blair H."/>
        </authorList>
    </citation>
    <scope>NUCLEOTIDE SEQUENCE [LARGE SCALE GENOMIC DNA]</scope>
    <source>
        <strain evidence="8">Intermedium</strain>
    </source>
</reference>
<dbReference type="InterPro" id="IPR036259">
    <property type="entry name" value="MFS_trans_sf"/>
</dbReference>
<dbReference type="PANTHER" id="PTHR42718:SF9">
    <property type="entry name" value="MAJOR FACILITATOR SUPERFAMILY MULTIDRUG TRANSPORTER MFSC"/>
    <property type="match status" value="1"/>
</dbReference>
<keyword evidence="4 6" id="KW-1133">Transmembrane helix</keyword>
<feature type="transmembrane region" description="Helical" evidence="6">
    <location>
        <begin position="41"/>
        <end position="59"/>
    </location>
</feature>
<feature type="transmembrane region" description="Helical" evidence="6">
    <location>
        <begin position="240"/>
        <end position="259"/>
    </location>
</feature>
<gene>
    <name evidence="8" type="ORF">XBI1_1420103</name>
</gene>
<accession>A0A077QE49</accession>
<organism evidence="8 9">
    <name type="scientific">Xenorhabdus bovienii str. Intermedium</name>
    <dbReference type="NCBI Taxonomy" id="1379677"/>
    <lineage>
        <taxon>Bacteria</taxon>
        <taxon>Pseudomonadati</taxon>
        <taxon>Pseudomonadota</taxon>
        <taxon>Gammaproteobacteria</taxon>
        <taxon>Enterobacterales</taxon>
        <taxon>Morganellaceae</taxon>
        <taxon>Xenorhabdus</taxon>
    </lineage>
</organism>
<feature type="transmembrane region" description="Helical" evidence="6">
    <location>
        <begin position="266"/>
        <end position="287"/>
    </location>
</feature>
<comment type="subcellular location">
    <subcellularLocation>
        <location evidence="1">Membrane</location>
        <topology evidence="1">Multi-pass membrane protein</topology>
    </subcellularLocation>
</comment>
<feature type="transmembrane region" description="Helical" evidence="6">
    <location>
        <begin position="200"/>
        <end position="220"/>
    </location>
</feature>
<dbReference type="PROSITE" id="PS50850">
    <property type="entry name" value="MFS"/>
    <property type="match status" value="1"/>
</dbReference>
<feature type="transmembrane region" description="Helical" evidence="6">
    <location>
        <begin position="97"/>
        <end position="115"/>
    </location>
</feature>
<evidence type="ECO:0000256" key="5">
    <source>
        <dbReference type="ARBA" id="ARBA00023136"/>
    </source>
</evidence>
<protein>
    <submittedName>
        <fullName evidence="8">Putative Multidrug resistance protein MdtL</fullName>
    </submittedName>
</protein>
<evidence type="ECO:0000313" key="9">
    <source>
        <dbReference type="Proteomes" id="UP000028480"/>
    </source>
</evidence>
<dbReference type="InterPro" id="IPR011701">
    <property type="entry name" value="MFS"/>
</dbReference>